<dbReference type="Proteomes" id="UP000314294">
    <property type="component" value="Unassembled WGS sequence"/>
</dbReference>
<evidence type="ECO:0000313" key="2">
    <source>
        <dbReference type="Proteomes" id="UP000314294"/>
    </source>
</evidence>
<name>A0A4Z2H216_9TELE</name>
<organism evidence="1 2">
    <name type="scientific">Liparis tanakae</name>
    <name type="common">Tanaka's snailfish</name>
    <dbReference type="NCBI Taxonomy" id="230148"/>
    <lineage>
        <taxon>Eukaryota</taxon>
        <taxon>Metazoa</taxon>
        <taxon>Chordata</taxon>
        <taxon>Craniata</taxon>
        <taxon>Vertebrata</taxon>
        <taxon>Euteleostomi</taxon>
        <taxon>Actinopterygii</taxon>
        <taxon>Neopterygii</taxon>
        <taxon>Teleostei</taxon>
        <taxon>Neoteleostei</taxon>
        <taxon>Acanthomorphata</taxon>
        <taxon>Eupercaria</taxon>
        <taxon>Perciformes</taxon>
        <taxon>Cottioidei</taxon>
        <taxon>Cottales</taxon>
        <taxon>Liparidae</taxon>
        <taxon>Liparis</taxon>
    </lineage>
</organism>
<evidence type="ECO:0000313" key="1">
    <source>
        <dbReference type="EMBL" id="TNN59621.1"/>
    </source>
</evidence>
<comment type="caution">
    <text evidence="1">The sequence shown here is derived from an EMBL/GenBank/DDBJ whole genome shotgun (WGS) entry which is preliminary data.</text>
</comment>
<protein>
    <submittedName>
        <fullName evidence="1">Uncharacterized protein</fullName>
    </submittedName>
</protein>
<reference evidence="1 2" key="1">
    <citation type="submission" date="2019-03" db="EMBL/GenBank/DDBJ databases">
        <title>First draft genome of Liparis tanakae, snailfish: a comprehensive survey of snailfish specific genes.</title>
        <authorList>
            <person name="Kim W."/>
            <person name="Song I."/>
            <person name="Jeong J.-H."/>
            <person name="Kim D."/>
            <person name="Kim S."/>
            <person name="Ryu S."/>
            <person name="Song J.Y."/>
            <person name="Lee S.K."/>
        </authorList>
    </citation>
    <scope>NUCLEOTIDE SEQUENCE [LARGE SCALE GENOMIC DNA]</scope>
    <source>
        <tissue evidence="1">Muscle</tissue>
    </source>
</reference>
<gene>
    <name evidence="1" type="ORF">EYF80_030193</name>
</gene>
<dbReference type="AlphaFoldDB" id="A0A4Z2H216"/>
<keyword evidence="2" id="KW-1185">Reference proteome</keyword>
<sequence>MEENGSSLSGAGEALSRGWEQRLSLVTPVSRLRRNAALLSNTCPLTGSSCWQMMDGGRGGRRGKCHKDTSVAEADAFAKKSLFQRRTHDEDTAIHPNATL</sequence>
<accession>A0A4Z2H216</accession>
<proteinExistence type="predicted"/>
<dbReference type="EMBL" id="SRLO01000352">
    <property type="protein sequence ID" value="TNN59621.1"/>
    <property type="molecule type" value="Genomic_DNA"/>
</dbReference>